<dbReference type="RefSeq" id="WP_076411331.1">
    <property type="nucleotide sequence ID" value="NZ_AP028040.1"/>
</dbReference>
<evidence type="ECO:0008006" key="3">
    <source>
        <dbReference type="Google" id="ProtNLM"/>
    </source>
</evidence>
<dbReference type="AlphaFoldDB" id="A0A1R1JVA6"/>
<comment type="caution">
    <text evidence="1">The sequence shown here is derived from an EMBL/GenBank/DDBJ whole genome shotgun (WGS) entry which is preliminary data.</text>
</comment>
<protein>
    <recommendedName>
        <fullName evidence="3">3-deoxy-D-arabino-heptulosonate 7-phosphate synthase</fullName>
    </recommendedName>
</protein>
<evidence type="ECO:0000313" key="2">
    <source>
        <dbReference type="Proteomes" id="UP000187251"/>
    </source>
</evidence>
<accession>A0A1R1JVA6</accession>
<evidence type="ECO:0000313" key="1">
    <source>
        <dbReference type="EMBL" id="OMG89297.1"/>
    </source>
</evidence>
<name>A0A1R1JVA6_ALCXX</name>
<gene>
    <name evidence="1" type="ORF">BIZ92_24720</name>
</gene>
<proteinExistence type="predicted"/>
<reference evidence="1 2" key="1">
    <citation type="submission" date="2016-09" db="EMBL/GenBank/DDBJ databases">
        <title>Phylogenomics of Achromobacter.</title>
        <authorList>
            <person name="Jeukens J."/>
            <person name="Freschi L."/>
            <person name="Vincent A.T."/>
            <person name="Emond-Rheault J.-G."/>
            <person name="Kukavica-Ibrulj I."/>
            <person name="Charette S.J."/>
            <person name="Levesque R.C."/>
        </authorList>
    </citation>
    <scope>NUCLEOTIDE SEQUENCE [LARGE SCALE GENOMIC DNA]</scope>
    <source>
        <strain evidence="1 2">AUS488</strain>
    </source>
</reference>
<dbReference type="OrthoDB" id="9063572at2"/>
<dbReference type="Proteomes" id="UP000187251">
    <property type="component" value="Unassembled WGS sequence"/>
</dbReference>
<dbReference type="EMBL" id="MJMN01000011">
    <property type="protein sequence ID" value="OMG89297.1"/>
    <property type="molecule type" value="Genomic_DNA"/>
</dbReference>
<sequence length="469" mass="50026">MPPASPLSALLHTVVRRYRIPRPRAAALAADCGPGAALARVIEQLQAAQAAGQPPDPALREAFITALASLVRAALRPEDGDPAFQAMVLEHRYSEVREFLALRRQETADRRQLRTAVDALAHPRKPSRVATDTARALLADLHAAATAAAWPRMTRIALALEALPEVRHAEGLAPALRALLQAPALARLERIDALSQDPRVRQYASIREKQGPRAGSDEASAQGQLARQRGVAVEVLATRALEAVARYLDQTRAQADPDGPGNAAGPRYRVVTSLRVPAELAADADRAKTEWDAVLLRRAEGPASCPPLWDICLVVEAKASVEAATTDLPRLLRGLRLLARAQSGAVYAFATQQGRVQVRGASLAMLPTREAALADAVLYCCDAPADGPFAPLNAASRMQLLSAPASLAYATALAEGGPLDADMLAPLWLELQRAARWQPLLGLAAMRERARSLMVHPDDLLAAVVPAPA</sequence>
<organism evidence="1 2">
    <name type="scientific">Alcaligenes xylosoxydans xylosoxydans</name>
    <name type="common">Achromobacter xylosoxidans</name>
    <dbReference type="NCBI Taxonomy" id="85698"/>
    <lineage>
        <taxon>Bacteria</taxon>
        <taxon>Pseudomonadati</taxon>
        <taxon>Pseudomonadota</taxon>
        <taxon>Betaproteobacteria</taxon>
        <taxon>Burkholderiales</taxon>
        <taxon>Alcaligenaceae</taxon>
        <taxon>Achromobacter</taxon>
    </lineage>
</organism>